<keyword evidence="6" id="KW-1185">Reference proteome</keyword>
<dbReference type="InterPro" id="IPR000086">
    <property type="entry name" value="NUDIX_hydrolase_dom"/>
</dbReference>
<dbReference type="GO" id="GO:0016787">
    <property type="term" value="F:hydrolase activity"/>
    <property type="evidence" value="ECO:0007669"/>
    <property type="project" value="UniProtKB-KW"/>
</dbReference>
<dbReference type="PRINTS" id="PR00502">
    <property type="entry name" value="NUDIXFAMILY"/>
</dbReference>
<dbReference type="RefSeq" id="WP_029285382.1">
    <property type="nucleotide sequence ID" value="NZ_JNVC02000024.1"/>
</dbReference>
<evidence type="ECO:0000259" key="4">
    <source>
        <dbReference type="PROSITE" id="PS51462"/>
    </source>
</evidence>
<dbReference type="CDD" id="cd04686">
    <property type="entry name" value="NUDIX_Hydrolase"/>
    <property type="match status" value="1"/>
</dbReference>
<accession>A0A084GIQ2</accession>
<dbReference type="InterPro" id="IPR020476">
    <property type="entry name" value="Nudix_hydrolase"/>
</dbReference>
<dbReference type="PROSITE" id="PS00893">
    <property type="entry name" value="NUDIX_BOX"/>
    <property type="match status" value="1"/>
</dbReference>
<comment type="similarity">
    <text evidence="1 3">Belongs to the Nudix hydrolase family.</text>
</comment>
<dbReference type="EMBL" id="JNVC02000024">
    <property type="protein sequence ID" value="KEZ47214.1"/>
    <property type="molecule type" value="Genomic_DNA"/>
</dbReference>
<comment type="caution">
    <text evidence="5">The sequence shown here is derived from an EMBL/GenBank/DDBJ whole genome shotgun (WGS) entry which is preliminary data.</text>
</comment>
<evidence type="ECO:0000256" key="1">
    <source>
        <dbReference type="ARBA" id="ARBA00005582"/>
    </source>
</evidence>
<dbReference type="Proteomes" id="UP000028549">
    <property type="component" value="Unassembled WGS sequence"/>
</dbReference>
<dbReference type="AlphaFoldDB" id="A0A084GIQ2"/>
<evidence type="ECO:0000256" key="2">
    <source>
        <dbReference type="ARBA" id="ARBA00022801"/>
    </source>
</evidence>
<evidence type="ECO:0000313" key="5">
    <source>
        <dbReference type="EMBL" id="KEZ47214.1"/>
    </source>
</evidence>
<dbReference type="Pfam" id="PF00293">
    <property type="entry name" value="NUDIX"/>
    <property type="match status" value="1"/>
</dbReference>
<feature type="domain" description="Nudix hydrolase" evidence="4">
    <location>
        <begin position="6"/>
        <end position="144"/>
    </location>
</feature>
<gene>
    <name evidence="5" type="ORF">GS18_0220430</name>
</gene>
<dbReference type="Gene3D" id="3.90.79.10">
    <property type="entry name" value="Nucleoside Triphosphate Pyrophosphohydrolase"/>
    <property type="match status" value="1"/>
</dbReference>
<dbReference type="InterPro" id="IPR015797">
    <property type="entry name" value="NUDIX_hydrolase-like_dom_sf"/>
</dbReference>
<dbReference type="PROSITE" id="PS51462">
    <property type="entry name" value="NUDIX"/>
    <property type="match status" value="1"/>
</dbReference>
<reference evidence="5 6" key="1">
    <citation type="journal article" date="2005" name="Int. J. Syst. Evol. Microbiol.">
        <title>Bacillus cibi sp. nov., isolated from jeotgal, a traditional Korean fermented seafood.</title>
        <authorList>
            <person name="Yoon J.H."/>
            <person name="Lee C.H."/>
            <person name="Oh T.K."/>
        </authorList>
    </citation>
    <scope>NUCLEOTIDE SEQUENCE [LARGE SCALE GENOMIC DNA]</scope>
    <source>
        <strain evidence="5 6">DSM 16189</strain>
    </source>
</reference>
<dbReference type="OrthoDB" id="369191at2"/>
<organism evidence="5 6">
    <name type="scientific">Metabacillus indicus</name>
    <name type="common">Bacillus indicus</name>
    <dbReference type="NCBI Taxonomy" id="246786"/>
    <lineage>
        <taxon>Bacteria</taxon>
        <taxon>Bacillati</taxon>
        <taxon>Bacillota</taxon>
        <taxon>Bacilli</taxon>
        <taxon>Bacillales</taxon>
        <taxon>Bacillaceae</taxon>
        <taxon>Metabacillus</taxon>
    </lineage>
</organism>
<dbReference type="InterPro" id="IPR020084">
    <property type="entry name" value="NUDIX_hydrolase_CS"/>
</dbReference>
<sequence length="162" mass="18681">MITDKKIHRAFGVYGIYTDGNKILVINKNRGPYINRYDLPGGSLEDGESLTVALKREFLEETGFEVKVDINLGIADFMLPWAWNECEFVHHIAAYYLVEVIRGDIKKPHQFEGQDSLGALWLSEEEANINNASPLVLKAFRWLKESVFDPDVEVYNDWEIRM</sequence>
<dbReference type="PANTHER" id="PTHR43736">
    <property type="entry name" value="ADP-RIBOSE PYROPHOSPHATASE"/>
    <property type="match status" value="1"/>
</dbReference>
<proteinExistence type="inferred from homology"/>
<dbReference type="PANTHER" id="PTHR43736:SF1">
    <property type="entry name" value="DIHYDRONEOPTERIN TRIPHOSPHATE DIPHOSPHATASE"/>
    <property type="match status" value="1"/>
</dbReference>
<evidence type="ECO:0000313" key="6">
    <source>
        <dbReference type="Proteomes" id="UP000028549"/>
    </source>
</evidence>
<name>A0A084GIQ2_METID</name>
<keyword evidence="2 3" id="KW-0378">Hydrolase</keyword>
<dbReference type="SUPFAM" id="SSF55811">
    <property type="entry name" value="Nudix"/>
    <property type="match status" value="1"/>
</dbReference>
<evidence type="ECO:0000256" key="3">
    <source>
        <dbReference type="RuleBase" id="RU003476"/>
    </source>
</evidence>
<dbReference type="STRING" id="246786.GS18_0220430"/>
<protein>
    <submittedName>
        <fullName evidence="5">DNA mismatch repair protein MutT</fullName>
    </submittedName>
</protein>